<accession>A0A8S5PEH1</accession>
<protein>
    <submittedName>
        <fullName evidence="1">Uncharacterized protein</fullName>
    </submittedName>
</protein>
<organism evidence="1">
    <name type="scientific">Podoviridae sp. ctfAL26</name>
    <dbReference type="NCBI Taxonomy" id="2825265"/>
    <lineage>
        <taxon>Viruses</taxon>
        <taxon>Duplodnaviria</taxon>
        <taxon>Heunggongvirae</taxon>
        <taxon>Uroviricota</taxon>
        <taxon>Caudoviricetes</taxon>
    </lineage>
</organism>
<sequence>MTVCSMKSNKGFVLGYKFGFNGRLNAQQVNVDSDGSGFFIYSIGFSEFVPAKKMNRYSFIESLETGHRMYNIKGSWVGGD</sequence>
<dbReference type="EMBL" id="BK015402">
    <property type="protein sequence ID" value="DAE05072.1"/>
    <property type="molecule type" value="Genomic_DNA"/>
</dbReference>
<name>A0A8S5PEH1_9CAUD</name>
<reference evidence="1" key="1">
    <citation type="journal article" date="2021" name="Proc. Natl. Acad. Sci. U.S.A.">
        <title>A Catalog of Tens of Thousands of Viruses from Human Metagenomes Reveals Hidden Associations with Chronic Diseases.</title>
        <authorList>
            <person name="Tisza M.J."/>
            <person name="Buck C.B."/>
        </authorList>
    </citation>
    <scope>NUCLEOTIDE SEQUENCE</scope>
    <source>
        <strain evidence="1">CtfAL26</strain>
    </source>
</reference>
<evidence type="ECO:0000313" key="1">
    <source>
        <dbReference type="EMBL" id="DAE05072.1"/>
    </source>
</evidence>
<proteinExistence type="predicted"/>